<proteinExistence type="predicted"/>
<reference evidence="2 3" key="1">
    <citation type="submission" date="2021-06" db="EMBL/GenBank/DDBJ databases">
        <authorList>
            <person name="Palmer J.M."/>
        </authorList>
    </citation>
    <scope>NUCLEOTIDE SEQUENCE [LARGE SCALE GENOMIC DNA]</scope>
    <source>
        <strain evidence="3">if_2019</strain>
        <tissue evidence="2">Muscle</tissue>
    </source>
</reference>
<feature type="non-terminal residue" evidence="2">
    <location>
        <position position="93"/>
    </location>
</feature>
<dbReference type="PROSITE" id="PS50835">
    <property type="entry name" value="IG_LIKE"/>
    <property type="match status" value="1"/>
</dbReference>
<keyword evidence="3" id="KW-1185">Reference proteome</keyword>
<sequence length="93" mass="10644">MTCLYSELCLPQPDGAQYKWFQNEMLIINETKISLKRKKTETKNLLFSCNAENEISSEKSDPLTKICFDPVKKPEINATCKDSEVIFTCFAAQ</sequence>
<evidence type="ECO:0000313" key="3">
    <source>
        <dbReference type="Proteomes" id="UP001482620"/>
    </source>
</evidence>
<name>A0ABV0UW39_9TELE</name>
<organism evidence="2 3">
    <name type="scientific">Ilyodon furcidens</name>
    <name type="common">goldbreast splitfin</name>
    <dbReference type="NCBI Taxonomy" id="33524"/>
    <lineage>
        <taxon>Eukaryota</taxon>
        <taxon>Metazoa</taxon>
        <taxon>Chordata</taxon>
        <taxon>Craniata</taxon>
        <taxon>Vertebrata</taxon>
        <taxon>Euteleostomi</taxon>
        <taxon>Actinopterygii</taxon>
        <taxon>Neopterygii</taxon>
        <taxon>Teleostei</taxon>
        <taxon>Neoteleostei</taxon>
        <taxon>Acanthomorphata</taxon>
        <taxon>Ovalentaria</taxon>
        <taxon>Atherinomorphae</taxon>
        <taxon>Cyprinodontiformes</taxon>
        <taxon>Goodeidae</taxon>
        <taxon>Ilyodon</taxon>
    </lineage>
</organism>
<dbReference type="Proteomes" id="UP001482620">
    <property type="component" value="Unassembled WGS sequence"/>
</dbReference>
<dbReference type="InterPro" id="IPR013783">
    <property type="entry name" value="Ig-like_fold"/>
</dbReference>
<dbReference type="Gene3D" id="2.60.40.10">
    <property type="entry name" value="Immunoglobulins"/>
    <property type="match status" value="1"/>
</dbReference>
<evidence type="ECO:0000313" key="2">
    <source>
        <dbReference type="EMBL" id="MEQ2249392.1"/>
    </source>
</evidence>
<dbReference type="InterPro" id="IPR007110">
    <property type="entry name" value="Ig-like_dom"/>
</dbReference>
<comment type="caution">
    <text evidence="2">The sequence shown here is derived from an EMBL/GenBank/DDBJ whole genome shotgun (WGS) entry which is preliminary data.</text>
</comment>
<evidence type="ECO:0000259" key="1">
    <source>
        <dbReference type="PROSITE" id="PS50835"/>
    </source>
</evidence>
<accession>A0ABV0UW39</accession>
<gene>
    <name evidence="2" type="ORF">ILYODFUR_028697</name>
</gene>
<protein>
    <recommendedName>
        <fullName evidence="1">Ig-like domain-containing protein</fullName>
    </recommendedName>
</protein>
<feature type="domain" description="Ig-like" evidence="1">
    <location>
        <begin position="1"/>
        <end position="64"/>
    </location>
</feature>
<dbReference type="EMBL" id="JAHRIQ010085063">
    <property type="protein sequence ID" value="MEQ2249392.1"/>
    <property type="molecule type" value="Genomic_DNA"/>
</dbReference>